<feature type="chain" id="PRO_5041226213" evidence="1">
    <location>
        <begin position="23"/>
        <end position="133"/>
    </location>
</feature>
<evidence type="ECO:0000313" key="3">
    <source>
        <dbReference type="Proteomes" id="UP001176059"/>
    </source>
</evidence>
<evidence type="ECO:0000256" key="1">
    <source>
        <dbReference type="SAM" id="SignalP"/>
    </source>
</evidence>
<evidence type="ECO:0000313" key="2">
    <source>
        <dbReference type="EMBL" id="KAJ3715268.1"/>
    </source>
</evidence>
<dbReference type="EMBL" id="JANVFO010000086">
    <property type="protein sequence ID" value="KAJ3715268.1"/>
    <property type="molecule type" value="Genomic_DNA"/>
</dbReference>
<protein>
    <submittedName>
        <fullName evidence="2">Uncharacterized protein</fullName>
    </submittedName>
</protein>
<reference evidence="2" key="1">
    <citation type="submission" date="2022-08" db="EMBL/GenBank/DDBJ databases">
        <authorList>
            <consortium name="DOE Joint Genome Institute"/>
            <person name="Min B."/>
            <person name="Sierra-Patev S."/>
            <person name="Naranjo-Ortiz M."/>
            <person name="Looney B."/>
            <person name="Konkel Z."/>
            <person name="Slot J.C."/>
            <person name="Sakamoto Y."/>
            <person name="Steenwyk J.L."/>
            <person name="Rokas A."/>
            <person name="Carro J."/>
            <person name="Camarero S."/>
            <person name="Ferreira P."/>
            <person name="Molpeceres G."/>
            <person name="Ruiz-duenas F.J."/>
            <person name="Serrano A."/>
            <person name="Henrissat B."/>
            <person name="Drula E."/>
            <person name="Hughes K.W."/>
            <person name="Mata J.L."/>
            <person name="Ishikawa N.K."/>
            <person name="Vargas-Isla R."/>
            <person name="Ushijima S."/>
            <person name="Smith C.A."/>
            <person name="Ahrendt S."/>
            <person name="Andreopoulos W."/>
            <person name="He G."/>
            <person name="LaButti K."/>
            <person name="Lipzen A."/>
            <person name="Ng V."/>
            <person name="Riley R."/>
            <person name="Sandor L."/>
            <person name="Barry K."/>
            <person name="Martinez A.T."/>
            <person name="Xiao Y."/>
            <person name="Gibbons J.G."/>
            <person name="Terashima K."/>
            <person name="Hibbett D.S."/>
            <person name="Grigoriev I.V."/>
        </authorList>
    </citation>
    <scope>NUCLEOTIDE SEQUENCE</scope>
    <source>
        <strain evidence="2">ET3784</strain>
    </source>
</reference>
<keyword evidence="3" id="KW-1185">Reference proteome</keyword>
<keyword evidence="1" id="KW-0732">Signal</keyword>
<accession>A0AA38JE08</accession>
<reference evidence="2" key="2">
    <citation type="journal article" date="2023" name="Proc. Natl. Acad. Sci. U.S.A.">
        <title>A global phylogenomic analysis of the shiitake genus Lentinula.</title>
        <authorList>
            <person name="Sierra-Patev S."/>
            <person name="Min B."/>
            <person name="Naranjo-Ortiz M."/>
            <person name="Looney B."/>
            <person name="Konkel Z."/>
            <person name="Slot J.C."/>
            <person name="Sakamoto Y."/>
            <person name="Steenwyk J.L."/>
            <person name="Rokas A."/>
            <person name="Carro J."/>
            <person name="Camarero S."/>
            <person name="Ferreira P."/>
            <person name="Molpeceres G."/>
            <person name="Ruiz-Duenas F.J."/>
            <person name="Serrano A."/>
            <person name="Henrissat B."/>
            <person name="Drula E."/>
            <person name="Hughes K.W."/>
            <person name="Mata J.L."/>
            <person name="Ishikawa N.K."/>
            <person name="Vargas-Isla R."/>
            <person name="Ushijima S."/>
            <person name="Smith C.A."/>
            <person name="Donoghue J."/>
            <person name="Ahrendt S."/>
            <person name="Andreopoulos W."/>
            <person name="He G."/>
            <person name="LaButti K."/>
            <person name="Lipzen A."/>
            <person name="Ng V."/>
            <person name="Riley R."/>
            <person name="Sandor L."/>
            <person name="Barry K."/>
            <person name="Martinez A.T."/>
            <person name="Xiao Y."/>
            <person name="Gibbons J.G."/>
            <person name="Terashima K."/>
            <person name="Grigoriev I.V."/>
            <person name="Hibbett D."/>
        </authorList>
    </citation>
    <scope>NUCLEOTIDE SEQUENCE</scope>
    <source>
        <strain evidence="2">ET3784</strain>
    </source>
</reference>
<name>A0AA38JE08_9AGAR</name>
<comment type="caution">
    <text evidence="2">The sequence shown here is derived from an EMBL/GenBank/DDBJ whole genome shotgun (WGS) entry which is preliminary data.</text>
</comment>
<proteinExistence type="predicted"/>
<gene>
    <name evidence="2" type="ORF">DFJ43DRAFT_1102787</name>
</gene>
<organism evidence="2 3">
    <name type="scientific">Lentinula guzmanii</name>
    <dbReference type="NCBI Taxonomy" id="2804957"/>
    <lineage>
        <taxon>Eukaryota</taxon>
        <taxon>Fungi</taxon>
        <taxon>Dikarya</taxon>
        <taxon>Basidiomycota</taxon>
        <taxon>Agaricomycotina</taxon>
        <taxon>Agaricomycetes</taxon>
        <taxon>Agaricomycetidae</taxon>
        <taxon>Agaricales</taxon>
        <taxon>Marasmiineae</taxon>
        <taxon>Omphalotaceae</taxon>
        <taxon>Lentinula</taxon>
    </lineage>
</organism>
<dbReference type="AlphaFoldDB" id="A0AA38JE08"/>
<dbReference type="Proteomes" id="UP001176059">
    <property type="component" value="Unassembled WGS sequence"/>
</dbReference>
<feature type="signal peptide" evidence="1">
    <location>
        <begin position="1"/>
        <end position="22"/>
    </location>
</feature>
<sequence length="133" mass="14624">MRSAAILLLIFTILAVLNPLVAVSIPSRLRNALTFKKPKQPVTQAASERNQFEIDAYSDQNCQSGHLGILNGYVGSGRHELEAEGHCLEFVLSFPAECSLEVELNNGRVQRFRKQYEAGGMLQGAFKSVAVEC</sequence>